<gene>
    <name evidence="2" type="ORF">D7D52_08345</name>
</gene>
<evidence type="ECO:0000313" key="3">
    <source>
        <dbReference type="Proteomes" id="UP000267164"/>
    </source>
</evidence>
<protein>
    <recommendedName>
        <fullName evidence="1">VOC domain-containing protein</fullName>
    </recommendedName>
</protein>
<feature type="domain" description="VOC" evidence="1">
    <location>
        <begin position="9"/>
        <end position="125"/>
    </location>
</feature>
<dbReference type="Proteomes" id="UP000267164">
    <property type="component" value="Chromosome"/>
</dbReference>
<dbReference type="Pfam" id="PF00903">
    <property type="entry name" value="Glyoxalase"/>
    <property type="match status" value="1"/>
</dbReference>
<dbReference type="PANTHER" id="PTHR33993">
    <property type="entry name" value="GLYOXALASE-RELATED"/>
    <property type="match status" value="1"/>
</dbReference>
<name>A0A386Z7V2_9NOCA</name>
<dbReference type="Pfam" id="PF18029">
    <property type="entry name" value="Glyoxalase_6"/>
    <property type="match status" value="1"/>
</dbReference>
<dbReference type="PROSITE" id="PS51819">
    <property type="entry name" value="VOC"/>
    <property type="match status" value="1"/>
</dbReference>
<evidence type="ECO:0000313" key="2">
    <source>
        <dbReference type="EMBL" id="AYF73872.1"/>
    </source>
</evidence>
<dbReference type="KEGG" id="nyu:D7D52_08345"/>
<dbReference type="SUPFAM" id="SSF54593">
    <property type="entry name" value="Glyoxalase/Bleomycin resistance protein/Dihydroxybiphenyl dioxygenase"/>
    <property type="match status" value="2"/>
</dbReference>
<dbReference type="InterPro" id="IPR037523">
    <property type="entry name" value="VOC_core"/>
</dbReference>
<dbReference type="InterPro" id="IPR052164">
    <property type="entry name" value="Anthracycline_SecMetBiosynth"/>
</dbReference>
<dbReference type="OrthoDB" id="9793039at2"/>
<dbReference type="InterPro" id="IPR004360">
    <property type="entry name" value="Glyas_Fos-R_dOase_dom"/>
</dbReference>
<dbReference type="InterPro" id="IPR029068">
    <property type="entry name" value="Glyas_Bleomycin-R_OHBP_Dase"/>
</dbReference>
<organism evidence="2 3">
    <name type="scientific">Nocardia yunnanensis</name>
    <dbReference type="NCBI Taxonomy" id="2382165"/>
    <lineage>
        <taxon>Bacteria</taxon>
        <taxon>Bacillati</taxon>
        <taxon>Actinomycetota</taxon>
        <taxon>Actinomycetes</taxon>
        <taxon>Mycobacteriales</taxon>
        <taxon>Nocardiaceae</taxon>
        <taxon>Nocardia</taxon>
    </lineage>
</organism>
<proteinExistence type="predicted"/>
<reference evidence="2 3" key="1">
    <citation type="submission" date="2018-09" db="EMBL/GenBank/DDBJ databases">
        <title>Nocardia yunnanensis sp. nov., an actinomycete isolated from a soil sample.</title>
        <authorList>
            <person name="Zhang J."/>
        </authorList>
    </citation>
    <scope>NUCLEOTIDE SEQUENCE [LARGE SCALE GENOMIC DNA]</scope>
    <source>
        <strain evidence="2 3">CFHS0054</strain>
    </source>
</reference>
<keyword evidence="3" id="KW-1185">Reference proteome</keyword>
<sequence>MPADPIPGTPRWFDVTAPDIPAAAEFYTALFGWTATDLGPEAGHYTLLCQDGAQVAGIVSAESPDGSVKPALWLPYFTVADTQATVAAAVAAGGQVFVPPTDVSGRLEFAILTDPDGAPYGVARPFTDPGTERWAQVNNPMWVQYAAARTPADAMAHYAAVLGLTYGNAAWETATENPYQALSAPGAGEFGGAHRAAPGEPAPFWSLVVRVAGADAVAERAVELGGTIIEEPHDNPGPSRLAVLADPAGAAFAIMDVG</sequence>
<dbReference type="InterPro" id="IPR041581">
    <property type="entry name" value="Glyoxalase_6"/>
</dbReference>
<dbReference type="PANTHER" id="PTHR33993:SF14">
    <property type="entry name" value="GB|AAF24581.1"/>
    <property type="match status" value="1"/>
</dbReference>
<dbReference type="Gene3D" id="3.10.180.10">
    <property type="entry name" value="2,3-Dihydroxybiphenyl 1,2-Dioxygenase, domain 1"/>
    <property type="match status" value="2"/>
</dbReference>
<dbReference type="RefSeq" id="WP_120735798.1">
    <property type="nucleotide sequence ID" value="NZ_CP032568.1"/>
</dbReference>
<dbReference type="AlphaFoldDB" id="A0A386Z7V2"/>
<evidence type="ECO:0000259" key="1">
    <source>
        <dbReference type="PROSITE" id="PS51819"/>
    </source>
</evidence>
<accession>A0A386Z7V2</accession>
<dbReference type="EMBL" id="CP032568">
    <property type="protein sequence ID" value="AYF73872.1"/>
    <property type="molecule type" value="Genomic_DNA"/>
</dbReference>